<dbReference type="SMART" id="SM00642">
    <property type="entry name" value="Aamy"/>
    <property type="match status" value="1"/>
</dbReference>
<dbReference type="PANTHER" id="PTHR10357">
    <property type="entry name" value="ALPHA-AMYLASE FAMILY MEMBER"/>
    <property type="match status" value="1"/>
</dbReference>
<comment type="caution">
    <text evidence="5">The sequence shown here is derived from an EMBL/GenBank/DDBJ whole genome shotgun (WGS) entry which is preliminary data.</text>
</comment>
<keyword evidence="2 5" id="KW-0378">Hydrolase</keyword>
<keyword evidence="3" id="KW-0326">Glycosidase</keyword>
<evidence type="ECO:0000313" key="5">
    <source>
        <dbReference type="EMBL" id="KRM31026.1"/>
    </source>
</evidence>
<dbReference type="SUPFAM" id="SSF51445">
    <property type="entry name" value="(Trans)glycosidases"/>
    <property type="match status" value="1"/>
</dbReference>
<dbReference type="Gene3D" id="3.90.400.10">
    <property type="entry name" value="Oligo-1,6-glucosidase, Domain 2"/>
    <property type="match status" value="1"/>
</dbReference>
<dbReference type="FunFam" id="2.60.40.1180:FF:000007">
    <property type="entry name" value="Sucrose isomerase"/>
    <property type="match status" value="1"/>
</dbReference>
<dbReference type="Gene3D" id="2.60.40.1180">
    <property type="entry name" value="Golgi alpha-mannosidase II"/>
    <property type="match status" value="1"/>
</dbReference>
<protein>
    <submittedName>
        <fullName evidence="5">Trehalose-6-phosphate hydrolase</fullName>
    </submittedName>
</protein>
<dbReference type="SUPFAM" id="SSF51011">
    <property type="entry name" value="Glycosyl hydrolase domain"/>
    <property type="match status" value="1"/>
</dbReference>
<feature type="domain" description="Glycosyl hydrolase family 13 catalytic" evidence="4">
    <location>
        <begin position="23"/>
        <end position="427"/>
    </location>
</feature>
<dbReference type="NCBIfam" id="NF008183">
    <property type="entry name" value="PRK10933.1"/>
    <property type="match status" value="1"/>
</dbReference>
<comment type="similarity">
    <text evidence="1">Belongs to the glycosyl hydrolase 13 family.</text>
</comment>
<organism evidence="5 6">
    <name type="scientific">Agrilactobacillus composti DSM 18527 = JCM 14202</name>
    <dbReference type="NCBI Taxonomy" id="1423734"/>
    <lineage>
        <taxon>Bacteria</taxon>
        <taxon>Bacillati</taxon>
        <taxon>Bacillota</taxon>
        <taxon>Bacilli</taxon>
        <taxon>Lactobacillales</taxon>
        <taxon>Lactobacillaceae</taxon>
        <taxon>Agrilactobacillus</taxon>
    </lineage>
</organism>
<evidence type="ECO:0000313" key="6">
    <source>
        <dbReference type="Proteomes" id="UP000051236"/>
    </source>
</evidence>
<evidence type="ECO:0000259" key="4">
    <source>
        <dbReference type="SMART" id="SM00642"/>
    </source>
</evidence>
<dbReference type="STRING" id="1423734.FC83_GL001027"/>
<gene>
    <name evidence="5" type="ORF">FC83_GL001027</name>
</gene>
<dbReference type="EMBL" id="AZGA01000084">
    <property type="protein sequence ID" value="KRM31026.1"/>
    <property type="molecule type" value="Genomic_DNA"/>
</dbReference>
<reference evidence="5 6" key="1">
    <citation type="journal article" date="2015" name="Genome Announc.">
        <title>Expanding the biotechnology potential of lactobacilli through comparative genomics of 213 strains and associated genera.</title>
        <authorList>
            <person name="Sun Z."/>
            <person name="Harris H.M."/>
            <person name="McCann A."/>
            <person name="Guo C."/>
            <person name="Argimon S."/>
            <person name="Zhang W."/>
            <person name="Yang X."/>
            <person name="Jeffery I.B."/>
            <person name="Cooney J.C."/>
            <person name="Kagawa T.F."/>
            <person name="Liu W."/>
            <person name="Song Y."/>
            <person name="Salvetti E."/>
            <person name="Wrobel A."/>
            <person name="Rasinkangas P."/>
            <person name="Parkhill J."/>
            <person name="Rea M.C."/>
            <person name="O'Sullivan O."/>
            <person name="Ritari J."/>
            <person name="Douillard F.P."/>
            <person name="Paul Ross R."/>
            <person name="Yang R."/>
            <person name="Briner A.E."/>
            <person name="Felis G.E."/>
            <person name="de Vos W.M."/>
            <person name="Barrangou R."/>
            <person name="Klaenhammer T.R."/>
            <person name="Caufield P.W."/>
            <person name="Cui Y."/>
            <person name="Zhang H."/>
            <person name="O'Toole P.W."/>
        </authorList>
    </citation>
    <scope>NUCLEOTIDE SEQUENCE [LARGE SCALE GENOMIC DNA]</scope>
    <source>
        <strain evidence="5 6">DSM 18527</strain>
    </source>
</reference>
<dbReference type="InterPro" id="IPR017853">
    <property type="entry name" value="GH"/>
</dbReference>
<dbReference type="CDD" id="cd11333">
    <property type="entry name" value="AmyAc_SI_OligoGlu_DGase"/>
    <property type="match status" value="1"/>
</dbReference>
<dbReference type="FunFam" id="3.90.400.10:FF:000002">
    <property type="entry name" value="Sucrose isomerase"/>
    <property type="match status" value="1"/>
</dbReference>
<name>A0A0R1XLH7_9LACO</name>
<dbReference type="InterPro" id="IPR013780">
    <property type="entry name" value="Glyco_hydro_b"/>
</dbReference>
<dbReference type="GO" id="GO:0009313">
    <property type="term" value="P:oligosaccharide catabolic process"/>
    <property type="evidence" value="ECO:0007669"/>
    <property type="project" value="TreeGrafter"/>
</dbReference>
<evidence type="ECO:0000256" key="2">
    <source>
        <dbReference type="ARBA" id="ARBA00022801"/>
    </source>
</evidence>
<dbReference type="GO" id="GO:0004556">
    <property type="term" value="F:alpha-amylase activity"/>
    <property type="evidence" value="ECO:0007669"/>
    <property type="project" value="TreeGrafter"/>
</dbReference>
<keyword evidence="6" id="KW-1185">Reference proteome</keyword>
<dbReference type="FunFam" id="3.20.20.80:FF:000064">
    <property type="entry name" value="Oligo-1,6-glucosidase"/>
    <property type="match status" value="2"/>
</dbReference>
<evidence type="ECO:0000256" key="1">
    <source>
        <dbReference type="ARBA" id="ARBA00008061"/>
    </source>
</evidence>
<evidence type="ECO:0000256" key="3">
    <source>
        <dbReference type="ARBA" id="ARBA00023295"/>
    </source>
</evidence>
<proteinExistence type="inferred from homology"/>
<dbReference type="PATRIC" id="fig|1423734.3.peg.1042"/>
<accession>A0A0R1XLH7</accession>
<dbReference type="PANTHER" id="PTHR10357:SF184">
    <property type="entry name" value="OLIGO-1,6-GLUCOSIDASE 1"/>
    <property type="match status" value="1"/>
</dbReference>
<dbReference type="Gene3D" id="3.20.20.80">
    <property type="entry name" value="Glycosidases"/>
    <property type="match status" value="1"/>
</dbReference>
<dbReference type="InterPro" id="IPR006047">
    <property type="entry name" value="GH13_cat_dom"/>
</dbReference>
<dbReference type="InterPro" id="IPR045857">
    <property type="entry name" value="O16G_dom_2"/>
</dbReference>
<dbReference type="AlphaFoldDB" id="A0A0R1XLH7"/>
<dbReference type="Pfam" id="PF00128">
    <property type="entry name" value="Alpha-amylase"/>
    <property type="match status" value="1"/>
</dbReference>
<dbReference type="Proteomes" id="UP000051236">
    <property type="component" value="Unassembled WGS sequence"/>
</dbReference>
<dbReference type="eggNOG" id="COG0366">
    <property type="taxonomic scope" value="Bacteria"/>
</dbReference>
<sequence length="561" mass="64827">MQTNAYGGFILARHWWQEAVVYQIYPRSFQDSNQDGIGDLQGIIRHLDYLKKLGVDILWLNPIYASPNDDNGYDISNYQQIMSDFGTMADFDELLKQAHVRGLKIMMDLVVNHTSDEHHWFVESRKSADNPYRDYYIWRDPVAGHAPNDWQSAFSGSAWQLDRQSGQYYLHIFSKKQVDLNWRNSDVRQSIFKMMNWWVDKGIDGFRMDVINLIAKPQDFTSTATSAISAVANGEHVHEYLREMNDAVLSKADLMTVGETPDVTPLDGIKYAGFDRHELNMIFQFEHMGVDLDPELGRFKTHPFKLSTLKAIMSKWQTQLGQKAWNALYWNNHDQPRVVSRFGDDRPAYRVLAAKMLGLVLHYQQGTPYIYQGEEIGMTNAYNFKTIDDYQDIEALNGYQDLVSTKHVLTPEQAITALQAQSRDNARTPMQWDATANAGFTAAGITPWLGLNDNYQTINVAQALADKKSIFYCYQRMNQLRRQYPIIIYGDYQLLDPEDEQVWAYQRHFEGQTLLVVANFTTQTLIRTFSSDLAQAKLLQSNYEDDAKTTLRPYEAKVYLY</sequence>